<keyword evidence="3" id="KW-0677">Repeat</keyword>
<keyword evidence="7" id="KW-1185">Reference proteome</keyword>
<dbReference type="Pfam" id="PF21032">
    <property type="entry name" value="PROPPIN"/>
    <property type="match status" value="1"/>
</dbReference>
<gene>
    <name evidence="6" type="ORF">LITE_LOCUS29477</name>
</gene>
<dbReference type="AlphaFoldDB" id="A0AAV0MMU9"/>
<accession>A0AAV0MMU9</accession>
<dbReference type="PANTHER" id="PTHR11227">
    <property type="entry name" value="WD-REPEAT PROTEIN INTERACTING WITH PHOSPHOINOSIDES WIPI -RELATED"/>
    <property type="match status" value="1"/>
</dbReference>
<evidence type="ECO:0000313" key="7">
    <source>
        <dbReference type="Proteomes" id="UP001154282"/>
    </source>
</evidence>
<evidence type="ECO:0000313" key="6">
    <source>
        <dbReference type="EMBL" id="CAI0447637.1"/>
    </source>
</evidence>
<feature type="compositionally biased region" description="Low complexity" evidence="5">
    <location>
        <begin position="69"/>
        <end position="86"/>
    </location>
</feature>
<feature type="compositionally biased region" description="Polar residues" evidence="5">
    <location>
        <begin position="25"/>
        <end position="54"/>
    </location>
</feature>
<dbReference type="SUPFAM" id="SSF50978">
    <property type="entry name" value="WD40 repeat-like"/>
    <property type="match status" value="1"/>
</dbReference>
<evidence type="ECO:0000256" key="5">
    <source>
        <dbReference type="SAM" id="MobiDB-lite"/>
    </source>
</evidence>
<comment type="caution">
    <text evidence="6">The sequence shown here is derived from an EMBL/GenBank/DDBJ whole genome shotgun (WGS) entry which is preliminary data.</text>
</comment>
<feature type="compositionally biased region" description="Pro residues" evidence="5">
    <location>
        <begin position="58"/>
        <end position="68"/>
    </location>
</feature>
<evidence type="ECO:0000256" key="1">
    <source>
        <dbReference type="ARBA" id="ARBA00004623"/>
    </source>
</evidence>
<dbReference type="SMART" id="SM00320">
    <property type="entry name" value="WD40"/>
    <property type="match status" value="4"/>
</dbReference>
<proteinExistence type="inferred from homology"/>
<evidence type="ECO:0008006" key="8">
    <source>
        <dbReference type="Google" id="ProtNLM"/>
    </source>
</evidence>
<dbReference type="InterPro" id="IPR001680">
    <property type="entry name" value="WD40_rpt"/>
</dbReference>
<dbReference type="InterPro" id="IPR048720">
    <property type="entry name" value="PROPPIN"/>
</dbReference>
<dbReference type="EMBL" id="CAMGYJ010000007">
    <property type="protein sequence ID" value="CAI0447637.1"/>
    <property type="molecule type" value="Genomic_DNA"/>
</dbReference>
<sequence>MATLSAYSSPAAWPNDNPNPAVLLQQDSTTGDEQQQLDDPQSYDSLSSITPQENHQPDPLPQSPPSNPTPVTNYSSPISSPPESSSSPPPSVALLHLSFNQDSGCFAAGTDHGFRIYNCDPFREIFRRDFDRRGGGIGAVEMLFRCNILALVGGGADPQYPPNKVMIWDDHQSRCIGELSFRSEVRAVKLRRDRIVVVLEQKIFVYNFSDLKLLHQIETIANPKGLCEVSHGAGSLVLVCPGLQKGQVRVEHYASKRTKFVMAHDSRIACFALTQDGQLLATCSSKGTLVRIFNTADGSLLQEVRRGADRAEIYSLAFSSAAQWLAVSSDKGTVHVFSLKLNPGAKMNDTSRAITDTNHAAGSPASSLSFFKGICSLKLEPPPPPPPALIGETPRLYLSSAWSVAQFRLVEGSQYVVAFGHQKNTVVILGFDGSFYRCQFDPVNGGEMKQLEYHNFMKPEGSF</sequence>
<evidence type="ECO:0000256" key="3">
    <source>
        <dbReference type="ARBA" id="ARBA00022737"/>
    </source>
</evidence>
<dbReference type="InterPro" id="IPR036322">
    <property type="entry name" value="WD40_repeat_dom_sf"/>
</dbReference>
<feature type="compositionally biased region" description="Low complexity" evidence="5">
    <location>
        <begin position="10"/>
        <end position="21"/>
    </location>
</feature>
<dbReference type="Proteomes" id="UP001154282">
    <property type="component" value="Unassembled WGS sequence"/>
</dbReference>
<dbReference type="InterPro" id="IPR015943">
    <property type="entry name" value="WD40/YVTN_repeat-like_dom_sf"/>
</dbReference>
<evidence type="ECO:0000256" key="2">
    <source>
        <dbReference type="ARBA" id="ARBA00022574"/>
    </source>
</evidence>
<feature type="region of interest" description="Disordered" evidence="5">
    <location>
        <begin position="1"/>
        <end position="90"/>
    </location>
</feature>
<organism evidence="6 7">
    <name type="scientific">Linum tenue</name>
    <dbReference type="NCBI Taxonomy" id="586396"/>
    <lineage>
        <taxon>Eukaryota</taxon>
        <taxon>Viridiplantae</taxon>
        <taxon>Streptophyta</taxon>
        <taxon>Embryophyta</taxon>
        <taxon>Tracheophyta</taxon>
        <taxon>Spermatophyta</taxon>
        <taxon>Magnoliopsida</taxon>
        <taxon>eudicotyledons</taxon>
        <taxon>Gunneridae</taxon>
        <taxon>Pentapetalae</taxon>
        <taxon>rosids</taxon>
        <taxon>fabids</taxon>
        <taxon>Malpighiales</taxon>
        <taxon>Linaceae</taxon>
        <taxon>Linum</taxon>
    </lineage>
</organism>
<keyword evidence="2" id="KW-0853">WD repeat</keyword>
<dbReference type="GO" id="GO:0034045">
    <property type="term" value="C:phagophore assembly site membrane"/>
    <property type="evidence" value="ECO:0007669"/>
    <property type="project" value="UniProtKB-SubCell"/>
</dbReference>
<name>A0AAV0MMU9_9ROSI</name>
<reference evidence="6" key="1">
    <citation type="submission" date="2022-08" db="EMBL/GenBank/DDBJ databases">
        <authorList>
            <person name="Gutierrez-Valencia J."/>
        </authorList>
    </citation>
    <scope>NUCLEOTIDE SEQUENCE</scope>
</reference>
<protein>
    <recommendedName>
        <fullName evidence="8">Autophagy-related protein 18a</fullName>
    </recommendedName>
</protein>
<evidence type="ECO:0000256" key="4">
    <source>
        <dbReference type="ARBA" id="ARBA00025740"/>
    </source>
</evidence>
<dbReference type="FunFam" id="2.130.10.10:FF:001083">
    <property type="entry name" value="Autophagy-related protein 18a isoform A"/>
    <property type="match status" value="1"/>
</dbReference>
<comment type="subcellular location">
    <subcellularLocation>
        <location evidence="1">Preautophagosomal structure membrane</location>
        <topology evidence="1">Peripheral membrane protein</topology>
    </subcellularLocation>
</comment>
<dbReference type="Gene3D" id="2.130.10.10">
    <property type="entry name" value="YVTN repeat-like/Quinoprotein amine dehydrogenase"/>
    <property type="match status" value="1"/>
</dbReference>
<comment type="similarity">
    <text evidence="4">Belongs to the WD repeat PROPPIN family.</text>
</comment>